<keyword evidence="2" id="KW-0808">Transferase</keyword>
<comment type="caution">
    <text evidence="4">The sequence shown here is derived from an EMBL/GenBank/DDBJ whole genome shotgun (WGS) entry which is preliminary data.</text>
</comment>
<dbReference type="EMBL" id="FOGV01000024">
    <property type="protein sequence ID" value="SES25979.1"/>
    <property type="molecule type" value="Genomic_DNA"/>
</dbReference>
<organism evidence="4 5">
    <name type="scientific">Salisediminibacterium halotolerans</name>
    <dbReference type="NCBI Taxonomy" id="517425"/>
    <lineage>
        <taxon>Bacteria</taxon>
        <taxon>Bacillati</taxon>
        <taxon>Bacillota</taxon>
        <taxon>Bacilli</taxon>
        <taxon>Bacillales</taxon>
        <taxon>Bacillaceae</taxon>
        <taxon>Salisediminibacterium</taxon>
    </lineage>
</organism>
<dbReference type="Gene3D" id="3.40.50.150">
    <property type="entry name" value="Vaccinia Virus protein VP39"/>
    <property type="match status" value="1"/>
</dbReference>
<dbReference type="GO" id="GO:0032259">
    <property type="term" value="P:methylation"/>
    <property type="evidence" value="ECO:0007669"/>
    <property type="project" value="UniProtKB-KW"/>
</dbReference>
<proteinExistence type="predicted"/>
<dbReference type="InterPro" id="IPR029063">
    <property type="entry name" value="SAM-dependent_MTases_sf"/>
</dbReference>
<dbReference type="InterPro" id="IPR041698">
    <property type="entry name" value="Methyltransf_25"/>
</dbReference>
<dbReference type="Proteomes" id="UP000199318">
    <property type="component" value="Unassembled WGS sequence"/>
</dbReference>
<dbReference type="RefSeq" id="WP_093074160.1">
    <property type="nucleotide sequence ID" value="NZ_FOGV01000024.1"/>
</dbReference>
<gene>
    <name evidence="4" type="ORF">SAMN05444126_12441</name>
</gene>
<feature type="domain" description="Methyltransferase" evidence="3">
    <location>
        <begin position="44"/>
        <end position="133"/>
    </location>
</feature>
<sequence>MNWQVYNELAWTDALLSAAEDYQYEVNLYVEWLKQHAKRSVDNVLHLGCGAGGHDQFLKQFFNVTGVDLSDGMLKEAEKTNPEVAYIKDDMRTVNLSRKFDAVVIPDSIMYQSEIEDVERTIQTAVDHLLQGGCLLIVTHTKEQFQNNQFSYTGSDNHTHITLFEDNFIVSESTYEAAFVYLIRQNNELSIHEEVHTLGIFPEKDWQQLFHQAGLEVSVKPLTDLYESYLLNDGDYPLSVMIGTLKANNESE</sequence>
<evidence type="ECO:0000259" key="3">
    <source>
        <dbReference type="Pfam" id="PF13649"/>
    </source>
</evidence>
<dbReference type="PANTHER" id="PTHR43861:SF1">
    <property type="entry name" value="TRANS-ACONITATE 2-METHYLTRANSFERASE"/>
    <property type="match status" value="1"/>
</dbReference>
<dbReference type="Pfam" id="PF13649">
    <property type="entry name" value="Methyltransf_25"/>
    <property type="match status" value="1"/>
</dbReference>
<dbReference type="SUPFAM" id="SSF53335">
    <property type="entry name" value="S-adenosyl-L-methionine-dependent methyltransferases"/>
    <property type="match status" value="1"/>
</dbReference>
<dbReference type="AlphaFoldDB" id="A0A1H9VWR8"/>
<evidence type="ECO:0000256" key="1">
    <source>
        <dbReference type="ARBA" id="ARBA00022603"/>
    </source>
</evidence>
<reference evidence="5" key="1">
    <citation type="submission" date="2016-10" db="EMBL/GenBank/DDBJ databases">
        <authorList>
            <person name="de Groot N.N."/>
        </authorList>
    </citation>
    <scope>NUCLEOTIDE SEQUENCE [LARGE SCALE GENOMIC DNA]</scope>
    <source>
        <strain evidence="5">10nlg</strain>
    </source>
</reference>
<evidence type="ECO:0000313" key="4">
    <source>
        <dbReference type="EMBL" id="SES25979.1"/>
    </source>
</evidence>
<dbReference type="GO" id="GO:0008168">
    <property type="term" value="F:methyltransferase activity"/>
    <property type="evidence" value="ECO:0007669"/>
    <property type="project" value="UniProtKB-KW"/>
</dbReference>
<keyword evidence="5" id="KW-1185">Reference proteome</keyword>
<accession>A0A1H9VWR8</accession>
<evidence type="ECO:0000256" key="2">
    <source>
        <dbReference type="ARBA" id="ARBA00022679"/>
    </source>
</evidence>
<dbReference type="CDD" id="cd02440">
    <property type="entry name" value="AdoMet_MTases"/>
    <property type="match status" value="1"/>
</dbReference>
<dbReference type="Gene3D" id="2.20.130.10">
    <property type="entry name" value="CAC2371-like domains"/>
    <property type="match status" value="1"/>
</dbReference>
<keyword evidence="1 4" id="KW-0489">Methyltransferase</keyword>
<name>A0A1H9VWR8_9BACI</name>
<evidence type="ECO:0000313" key="5">
    <source>
        <dbReference type="Proteomes" id="UP000199318"/>
    </source>
</evidence>
<dbReference type="STRING" id="1464123.SAMN05444126_12441"/>
<dbReference type="PANTHER" id="PTHR43861">
    <property type="entry name" value="TRANS-ACONITATE 2-METHYLTRANSFERASE-RELATED"/>
    <property type="match status" value="1"/>
</dbReference>
<protein>
    <submittedName>
        <fullName evidence="4">Methyltransferase domain-containing protein</fullName>
    </submittedName>
</protein>
<dbReference type="OrthoDB" id="9811589at2"/>